<evidence type="ECO:0000313" key="2">
    <source>
        <dbReference type="Proteomes" id="UP000029644"/>
    </source>
</evidence>
<name>A0A090VJE4_9FLAO</name>
<organism evidence="1 2">
    <name type="scientific">Algibacter lectus</name>
    <dbReference type="NCBI Taxonomy" id="221126"/>
    <lineage>
        <taxon>Bacteria</taxon>
        <taxon>Pseudomonadati</taxon>
        <taxon>Bacteroidota</taxon>
        <taxon>Flavobacteriia</taxon>
        <taxon>Flavobacteriales</taxon>
        <taxon>Flavobacteriaceae</taxon>
        <taxon>Algibacter</taxon>
    </lineage>
</organism>
<dbReference type="EMBL" id="BBNQ01000016">
    <property type="protein sequence ID" value="GAL64173.1"/>
    <property type="molecule type" value="Genomic_DNA"/>
</dbReference>
<proteinExistence type="predicted"/>
<dbReference type="Proteomes" id="UP000029644">
    <property type="component" value="Unassembled WGS sequence"/>
</dbReference>
<accession>A0A090VJE4</accession>
<sequence>MLACNTNSSNEEGDHKDEDIVLTKEEQIIKTYNDAVLPLFRAYTSVDIPTEFVIDENDLGVNAGAAFGYVEISQGLVNLPKVNVQIFALSHEVAHIVTIPQAKIFDLEGSVPKGIKTNDYKKAEYLADLIAIYLIKTNEPKRFDTLFLNFPYLQNLFGNGTFTHPSGLERIEALNNFLEKAKLQGDDKAFKTSFIGIWQMD</sequence>
<reference evidence="1 2" key="1">
    <citation type="journal article" date="2014" name="Genome Announc.">
        <title>Draft Genome Sequences of Marine Flavobacterium Algibacter lectus Strains SS8 and NR4.</title>
        <authorList>
            <person name="Takatani N."/>
            <person name="Nakanishi M."/>
            <person name="Meirelles P."/>
            <person name="Mino S."/>
            <person name="Suda W."/>
            <person name="Oshima K."/>
            <person name="Hattori M."/>
            <person name="Ohkuma M."/>
            <person name="Hosokawa M."/>
            <person name="Miyashita K."/>
            <person name="Thompson F.L."/>
            <person name="Niwa A."/>
            <person name="Sawabe T."/>
            <person name="Sawabe T."/>
        </authorList>
    </citation>
    <scope>NUCLEOTIDE SEQUENCE [LARGE SCALE GENOMIC DNA]</scope>
    <source>
        <strain evidence="1 2">JCM 19300</strain>
    </source>
</reference>
<comment type="caution">
    <text evidence="1">The sequence shown here is derived from an EMBL/GenBank/DDBJ whole genome shotgun (WGS) entry which is preliminary data.</text>
</comment>
<gene>
    <name evidence="1" type="ORF">JCM19300_2326</name>
</gene>
<protein>
    <submittedName>
        <fullName evidence="1">Uncharacterized protein</fullName>
    </submittedName>
</protein>
<evidence type="ECO:0000313" key="1">
    <source>
        <dbReference type="EMBL" id="GAL64173.1"/>
    </source>
</evidence>
<dbReference type="AlphaFoldDB" id="A0A090VJE4"/>